<keyword evidence="1" id="KW-0808">Transferase</keyword>
<sequence length="141" mass="15293">MSTEQTFIAIKPDGVQRGLVGPILSRFENRGFKLVALKLTSPSKEHLEQHYADLSSKPFFPGLVSYMLSGPIVAMVWEVLSGDHIDGGVLILPRTSAATSATAPTASRALRRRLPSGSRRRSSRATSREAVDDTTISVKTL</sequence>
<evidence type="ECO:0000313" key="2">
    <source>
        <dbReference type="Proteomes" id="UP001177260"/>
    </source>
</evidence>
<gene>
    <name evidence="1" type="primary">ndk1</name>
    <name evidence="1" type="ORF">N8T08_005484</name>
</gene>
<evidence type="ECO:0000313" key="1">
    <source>
        <dbReference type="EMBL" id="KAK1144332.1"/>
    </source>
</evidence>
<accession>A0ACC3B2G9</accession>
<comment type="caution">
    <text evidence="1">The sequence shown here is derived from an EMBL/GenBank/DDBJ whole genome shotgun (WGS) entry which is preliminary data.</text>
</comment>
<keyword evidence="2" id="KW-1185">Reference proteome</keyword>
<proteinExistence type="predicted"/>
<keyword evidence="1" id="KW-0418">Kinase</keyword>
<dbReference type="EMBL" id="JAOPJF010000031">
    <property type="protein sequence ID" value="KAK1144332.1"/>
    <property type="molecule type" value="Genomic_DNA"/>
</dbReference>
<name>A0ACC3B2G9_9EURO</name>
<dbReference type="EC" id="2.7.4.6" evidence="1"/>
<organism evidence="1 2">
    <name type="scientific">Aspergillus melleus</name>
    <dbReference type="NCBI Taxonomy" id="138277"/>
    <lineage>
        <taxon>Eukaryota</taxon>
        <taxon>Fungi</taxon>
        <taxon>Dikarya</taxon>
        <taxon>Ascomycota</taxon>
        <taxon>Pezizomycotina</taxon>
        <taxon>Eurotiomycetes</taxon>
        <taxon>Eurotiomycetidae</taxon>
        <taxon>Eurotiales</taxon>
        <taxon>Aspergillaceae</taxon>
        <taxon>Aspergillus</taxon>
        <taxon>Aspergillus subgen. Circumdati</taxon>
    </lineage>
</organism>
<dbReference type="Proteomes" id="UP001177260">
    <property type="component" value="Unassembled WGS sequence"/>
</dbReference>
<protein>
    <submittedName>
        <fullName evidence="1">Nucleoside diphosphate kinase Ndk1</fullName>
        <ecNumber evidence="1">2.7.4.6</ecNumber>
    </submittedName>
</protein>
<reference evidence="1 2" key="1">
    <citation type="journal article" date="2023" name="ACS Omega">
        <title>Identification of the Neoaspergillic Acid Biosynthesis Gene Cluster by Establishing an In Vitro CRISPR-Ribonucleoprotein Genetic System in Aspergillus melleus.</title>
        <authorList>
            <person name="Yuan B."/>
            <person name="Grau M.F."/>
            <person name="Murata R.M."/>
            <person name="Torok T."/>
            <person name="Venkateswaran K."/>
            <person name="Stajich J.E."/>
            <person name="Wang C.C.C."/>
        </authorList>
    </citation>
    <scope>NUCLEOTIDE SEQUENCE [LARGE SCALE GENOMIC DNA]</scope>
    <source>
        <strain evidence="1 2">IMV 1140</strain>
    </source>
</reference>